<evidence type="ECO:0000256" key="6">
    <source>
        <dbReference type="ARBA" id="ARBA00022741"/>
    </source>
</evidence>
<evidence type="ECO:0000256" key="13">
    <source>
        <dbReference type="PROSITE-ProRule" id="PRU00289"/>
    </source>
</evidence>
<keyword evidence="11 14" id="KW-0472">Membrane</keyword>
<reference evidence="16 17" key="1">
    <citation type="submission" date="2017-09" db="EMBL/GenBank/DDBJ databases">
        <title>Depth-based differentiation of microbial function through sediment-hosted aquifers and enrichment of novel symbionts in the deep terrestrial subsurface.</title>
        <authorList>
            <person name="Probst A.J."/>
            <person name="Ladd B."/>
            <person name="Jarett J.K."/>
            <person name="Geller-Mcgrath D.E."/>
            <person name="Sieber C.M."/>
            <person name="Emerson J.B."/>
            <person name="Anantharaman K."/>
            <person name="Thomas B.C."/>
            <person name="Malmstrom R."/>
            <person name="Stieglmeier M."/>
            <person name="Klingl A."/>
            <person name="Woyke T."/>
            <person name="Ryan C.M."/>
            <person name="Banfield J.F."/>
        </authorList>
    </citation>
    <scope>NUCLEOTIDE SEQUENCE [LARGE SCALE GENOMIC DNA]</scope>
    <source>
        <strain evidence="16">CG23_combo_of_CG06-09_8_20_14_all_40_13</strain>
    </source>
</reference>
<dbReference type="GO" id="GO:0007059">
    <property type="term" value="P:chromosome segregation"/>
    <property type="evidence" value="ECO:0007669"/>
    <property type="project" value="UniProtKB-KW"/>
</dbReference>
<evidence type="ECO:0000313" key="16">
    <source>
        <dbReference type="EMBL" id="PIP21519.1"/>
    </source>
</evidence>
<evidence type="ECO:0000256" key="10">
    <source>
        <dbReference type="ARBA" id="ARBA00023125"/>
    </source>
</evidence>
<dbReference type="CDD" id="cd01127">
    <property type="entry name" value="TrwB_TraG_TraD_VirD4"/>
    <property type="match status" value="1"/>
</dbReference>
<feature type="binding site" evidence="13">
    <location>
        <begin position="360"/>
        <end position="367"/>
    </location>
    <ligand>
        <name>ATP</name>
        <dbReference type="ChEBI" id="CHEBI:30616"/>
    </ligand>
</feature>
<dbReference type="GO" id="GO:0005524">
    <property type="term" value="F:ATP binding"/>
    <property type="evidence" value="ECO:0007669"/>
    <property type="project" value="UniProtKB-UniRule"/>
</dbReference>
<accession>A0A2G9YQH4</accession>
<evidence type="ECO:0000256" key="8">
    <source>
        <dbReference type="ARBA" id="ARBA00022840"/>
    </source>
</evidence>
<dbReference type="Gene3D" id="3.30.980.40">
    <property type="match status" value="1"/>
</dbReference>
<evidence type="ECO:0000256" key="7">
    <source>
        <dbReference type="ARBA" id="ARBA00022829"/>
    </source>
</evidence>
<dbReference type="SMART" id="SM00843">
    <property type="entry name" value="Ftsk_gamma"/>
    <property type="match status" value="1"/>
</dbReference>
<dbReference type="InterPro" id="IPR041027">
    <property type="entry name" value="FtsK_alpha"/>
</dbReference>
<name>A0A2G9YQH4_9BACT</name>
<dbReference type="Gene3D" id="3.40.50.300">
    <property type="entry name" value="P-loop containing nucleotide triphosphate hydrolases"/>
    <property type="match status" value="1"/>
</dbReference>
<dbReference type="SUPFAM" id="SSF46785">
    <property type="entry name" value="Winged helix' DNA-binding domain"/>
    <property type="match status" value="1"/>
</dbReference>
<dbReference type="EMBL" id="PCRM01000035">
    <property type="protein sequence ID" value="PIP21519.1"/>
    <property type="molecule type" value="Genomic_DNA"/>
</dbReference>
<keyword evidence="8 13" id="KW-0067">ATP-binding</keyword>
<dbReference type="InterPro" id="IPR050206">
    <property type="entry name" value="FtsK/SpoIIIE/SftA"/>
</dbReference>
<evidence type="ECO:0000256" key="4">
    <source>
        <dbReference type="ARBA" id="ARBA00022618"/>
    </source>
</evidence>
<keyword evidence="10" id="KW-0238">DNA-binding</keyword>
<dbReference type="InterPro" id="IPR036388">
    <property type="entry name" value="WH-like_DNA-bd_sf"/>
</dbReference>
<dbReference type="Pfam" id="PF01580">
    <property type="entry name" value="FtsK_SpoIIIE"/>
    <property type="match status" value="1"/>
</dbReference>
<keyword evidence="3" id="KW-1003">Cell membrane</keyword>
<protein>
    <recommendedName>
        <fullName evidence="15">FtsK domain-containing protein</fullName>
    </recommendedName>
</protein>
<organism evidence="16 17">
    <name type="scientific">Candidatus Nealsonbacteria bacterium CG23_combo_of_CG06-09_8_20_14_all_40_13</name>
    <dbReference type="NCBI Taxonomy" id="1974724"/>
    <lineage>
        <taxon>Bacteria</taxon>
        <taxon>Candidatus Nealsoniibacteriota</taxon>
    </lineage>
</organism>
<dbReference type="InterPro" id="IPR002543">
    <property type="entry name" value="FtsK_dom"/>
</dbReference>
<dbReference type="PANTHER" id="PTHR22683:SF41">
    <property type="entry name" value="DNA TRANSLOCASE FTSK"/>
    <property type="match status" value="1"/>
</dbReference>
<dbReference type="InterPro" id="IPR036390">
    <property type="entry name" value="WH_DNA-bd_sf"/>
</dbReference>
<feature type="domain" description="FtsK" evidence="15">
    <location>
        <begin position="343"/>
        <end position="529"/>
    </location>
</feature>
<feature type="transmembrane region" description="Helical" evidence="14">
    <location>
        <begin position="93"/>
        <end position="120"/>
    </location>
</feature>
<dbReference type="InterPro" id="IPR025199">
    <property type="entry name" value="FtsK_4TM"/>
</dbReference>
<evidence type="ECO:0000256" key="5">
    <source>
        <dbReference type="ARBA" id="ARBA00022692"/>
    </source>
</evidence>
<keyword evidence="5 14" id="KW-0812">Transmembrane</keyword>
<sequence length="679" mass="73154">MARRRRKTKGLMGQLDWNVDPQTTREIFAVLFILLGVLFLLSIFNAAGSVGHTLLLALKNIFGLVGYLVPLVLIVLGLFLFSPSRVNLKPLQIAGLVLCFIFIPALLSPFGGNVGASVILAFKNAIGAGAAILVLFALTIVALLMAFNTSIKNLWQRLGVPSGQQAGQIKTSNGSVSVFTTVKRKIGLNGKDKGEAPGTVAVGKDASWNFPPLDLLRSSDVKATSGNIPKNVDIIKRTLTDFGMEVAMGDVHVGPTVTQYTLRPAEGVKLANIVARTNDLSLSLAAHPIRIEAPIPGKSAVGIEVPNKVPAEVTLRSVLDSDEFKGLAKQSNLTMALGMDVSGRPIAMDLAAMPHLLLAGATGSGKTIGLHSIICSLLYQNTPSNLKLILVDPKRVEFTHHNGIAHLLVPVITEIDQTISALRWSIAEMERRFKLFSETHHRNITEYNQNTAEKLPFIIICIDELADLMAQAANEVEAAVVRLAQMARATGIHLIVATQRPSVDVITGLIKANITARIAFAVASQVDSRTILDLSGAEKLLGRGDMLFLASDIGKPKRIQGCLITSEEIKKVTDFIRQQGGPATYDEEILNFRPAARGIGKMALDDDLFADAKDISIQAGKASASLLQRRLRIGYARAARLLDLLEQEGIIGPADGAKPRDVLVSDLDIHQNNDREIKE</sequence>
<keyword evidence="9 14" id="KW-1133">Transmembrane helix</keyword>
<dbReference type="Pfam" id="PF09397">
    <property type="entry name" value="FtsK_gamma"/>
    <property type="match status" value="1"/>
</dbReference>
<dbReference type="Gene3D" id="1.10.10.10">
    <property type="entry name" value="Winged helix-like DNA-binding domain superfamily/Winged helix DNA-binding domain"/>
    <property type="match status" value="1"/>
</dbReference>
<keyword evidence="12" id="KW-0131">Cell cycle</keyword>
<dbReference type="InterPro" id="IPR027417">
    <property type="entry name" value="P-loop_NTPase"/>
</dbReference>
<proteinExistence type="inferred from homology"/>
<dbReference type="GO" id="GO:0005886">
    <property type="term" value="C:plasma membrane"/>
    <property type="evidence" value="ECO:0007669"/>
    <property type="project" value="UniProtKB-SubCell"/>
</dbReference>
<dbReference type="AlphaFoldDB" id="A0A2G9YQH4"/>
<evidence type="ECO:0000256" key="11">
    <source>
        <dbReference type="ARBA" id="ARBA00023136"/>
    </source>
</evidence>
<dbReference type="PROSITE" id="PS50901">
    <property type="entry name" value="FTSK"/>
    <property type="match status" value="1"/>
</dbReference>
<evidence type="ECO:0000313" key="17">
    <source>
        <dbReference type="Proteomes" id="UP000231567"/>
    </source>
</evidence>
<keyword evidence="4" id="KW-0132">Cell division</keyword>
<dbReference type="GO" id="GO:0003677">
    <property type="term" value="F:DNA binding"/>
    <property type="evidence" value="ECO:0007669"/>
    <property type="project" value="UniProtKB-KW"/>
</dbReference>
<comment type="similarity">
    <text evidence="2">Belongs to the FtsK/SpoIIIE/SftA family.</text>
</comment>
<dbReference type="Pfam" id="PF17854">
    <property type="entry name" value="FtsK_alpha"/>
    <property type="match status" value="1"/>
</dbReference>
<dbReference type="SUPFAM" id="SSF52540">
    <property type="entry name" value="P-loop containing nucleoside triphosphate hydrolases"/>
    <property type="match status" value="1"/>
</dbReference>
<dbReference type="GO" id="GO:0051301">
    <property type="term" value="P:cell division"/>
    <property type="evidence" value="ECO:0007669"/>
    <property type="project" value="UniProtKB-KW"/>
</dbReference>
<evidence type="ECO:0000256" key="1">
    <source>
        <dbReference type="ARBA" id="ARBA00004651"/>
    </source>
</evidence>
<feature type="transmembrane region" description="Helical" evidence="14">
    <location>
        <begin position="27"/>
        <end position="48"/>
    </location>
</feature>
<comment type="caution">
    <text evidence="16">The sequence shown here is derived from an EMBL/GenBank/DDBJ whole genome shotgun (WGS) entry which is preliminary data.</text>
</comment>
<evidence type="ECO:0000256" key="2">
    <source>
        <dbReference type="ARBA" id="ARBA00006474"/>
    </source>
</evidence>
<gene>
    <name evidence="16" type="ORF">COX39_02595</name>
</gene>
<feature type="transmembrane region" description="Helical" evidence="14">
    <location>
        <begin position="60"/>
        <end position="81"/>
    </location>
</feature>
<evidence type="ECO:0000259" key="15">
    <source>
        <dbReference type="PROSITE" id="PS50901"/>
    </source>
</evidence>
<evidence type="ECO:0000256" key="9">
    <source>
        <dbReference type="ARBA" id="ARBA00022989"/>
    </source>
</evidence>
<dbReference type="InterPro" id="IPR018541">
    <property type="entry name" value="Ftsk_gamma"/>
</dbReference>
<dbReference type="PANTHER" id="PTHR22683">
    <property type="entry name" value="SPORULATION PROTEIN RELATED"/>
    <property type="match status" value="1"/>
</dbReference>
<feature type="transmembrane region" description="Helical" evidence="14">
    <location>
        <begin position="126"/>
        <end position="147"/>
    </location>
</feature>
<evidence type="ECO:0000256" key="12">
    <source>
        <dbReference type="ARBA" id="ARBA00023306"/>
    </source>
</evidence>
<dbReference type="Pfam" id="PF13491">
    <property type="entry name" value="FtsK_4TM"/>
    <property type="match status" value="1"/>
</dbReference>
<keyword evidence="7" id="KW-0159">Chromosome partition</keyword>
<dbReference type="Proteomes" id="UP000231567">
    <property type="component" value="Unassembled WGS sequence"/>
</dbReference>
<evidence type="ECO:0000256" key="14">
    <source>
        <dbReference type="SAM" id="Phobius"/>
    </source>
</evidence>
<evidence type="ECO:0000256" key="3">
    <source>
        <dbReference type="ARBA" id="ARBA00022475"/>
    </source>
</evidence>
<comment type="subcellular location">
    <subcellularLocation>
        <location evidence="1">Cell membrane</location>
        <topology evidence="1">Multi-pass membrane protein</topology>
    </subcellularLocation>
</comment>
<keyword evidence="6 13" id="KW-0547">Nucleotide-binding</keyword>